<dbReference type="Proteomes" id="UP000824070">
    <property type="component" value="Unassembled WGS sequence"/>
</dbReference>
<feature type="transmembrane region" description="Helical" evidence="1">
    <location>
        <begin position="58"/>
        <end position="82"/>
    </location>
</feature>
<dbReference type="PROSITE" id="PS50887">
    <property type="entry name" value="GGDEF"/>
    <property type="match status" value="1"/>
</dbReference>
<keyword evidence="1" id="KW-0472">Membrane</keyword>
<dbReference type="PANTHER" id="PTHR45138">
    <property type="entry name" value="REGULATORY COMPONENTS OF SENSORY TRANSDUCTION SYSTEM"/>
    <property type="match status" value="1"/>
</dbReference>
<dbReference type="AlphaFoldDB" id="A0A9D1S3E0"/>
<reference evidence="3" key="2">
    <citation type="journal article" date="2021" name="PeerJ">
        <title>Extensive microbial diversity within the chicken gut microbiome revealed by metagenomics and culture.</title>
        <authorList>
            <person name="Gilroy R."/>
            <person name="Ravi A."/>
            <person name="Getino M."/>
            <person name="Pursley I."/>
            <person name="Horton D.L."/>
            <person name="Alikhan N.F."/>
            <person name="Baker D."/>
            <person name="Gharbi K."/>
            <person name="Hall N."/>
            <person name="Watson M."/>
            <person name="Adriaenssens E.M."/>
            <person name="Foster-Nyarko E."/>
            <person name="Jarju S."/>
            <person name="Secka A."/>
            <person name="Antonio M."/>
            <person name="Oren A."/>
            <person name="Chaudhuri R.R."/>
            <person name="La Ragione R."/>
            <person name="Hildebrand F."/>
            <person name="Pallen M.J."/>
        </authorList>
    </citation>
    <scope>NUCLEOTIDE SEQUENCE</scope>
    <source>
        <strain evidence="3">ChiGjej1B1-22543</strain>
    </source>
</reference>
<name>A0A9D1S3E0_9FIRM</name>
<protein>
    <submittedName>
        <fullName evidence="3">Diguanylate cyclase</fullName>
    </submittedName>
</protein>
<feature type="domain" description="GGDEF" evidence="2">
    <location>
        <begin position="231"/>
        <end position="349"/>
    </location>
</feature>
<dbReference type="InterPro" id="IPR029787">
    <property type="entry name" value="Nucleotide_cyclase"/>
</dbReference>
<proteinExistence type="predicted"/>
<feature type="transmembrane region" description="Helical" evidence="1">
    <location>
        <begin position="127"/>
        <end position="151"/>
    </location>
</feature>
<reference evidence="3" key="1">
    <citation type="submission" date="2020-10" db="EMBL/GenBank/DDBJ databases">
        <authorList>
            <person name="Gilroy R."/>
        </authorList>
    </citation>
    <scope>NUCLEOTIDE SEQUENCE</scope>
    <source>
        <strain evidence="3">ChiGjej1B1-22543</strain>
    </source>
</reference>
<evidence type="ECO:0000313" key="3">
    <source>
        <dbReference type="EMBL" id="HIU45113.1"/>
    </source>
</evidence>
<gene>
    <name evidence="3" type="ORF">IAC52_02320</name>
</gene>
<dbReference type="SUPFAM" id="SSF55073">
    <property type="entry name" value="Nucleotide cyclase"/>
    <property type="match status" value="1"/>
</dbReference>
<dbReference type="SMART" id="SM00267">
    <property type="entry name" value="GGDEF"/>
    <property type="match status" value="1"/>
</dbReference>
<dbReference type="CDD" id="cd01949">
    <property type="entry name" value="GGDEF"/>
    <property type="match status" value="1"/>
</dbReference>
<dbReference type="InterPro" id="IPR043128">
    <property type="entry name" value="Rev_trsase/Diguanyl_cyclase"/>
</dbReference>
<dbReference type="Gene3D" id="3.30.70.270">
    <property type="match status" value="1"/>
</dbReference>
<feature type="transmembrane region" description="Helical" evidence="1">
    <location>
        <begin position="21"/>
        <end position="46"/>
    </location>
</feature>
<dbReference type="EMBL" id="DVMV01000015">
    <property type="protein sequence ID" value="HIU45113.1"/>
    <property type="molecule type" value="Genomic_DNA"/>
</dbReference>
<accession>A0A9D1S3E0</accession>
<keyword evidence="1" id="KW-1133">Transmembrane helix</keyword>
<organism evidence="3 4">
    <name type="scientific">Candidatus Alloenteromonas pullicola</name>
    <dbReference type="NCBI Taxonomy" id="2840784"/>
    <lineage>
        <taxon>Bacteria</taxon>
        <taxon>Bacillati</taxon>
        <taxon>Bacillota</taxon>
        <taxon>Bacillota incertae sedis</taxon>
        <taxon>Candidatus Alloenteromonas</taxon>
    </lineage>
</organism>
<evidence type="ECO:0000313" key="4">
    <source>
        <dbReference type="Proteomes" id="UP000824070"/>
    </source>
</evidence>
<dbReference type="InterPro" id="IPR000160">
    <property type="entry name" value="GGDEF_dom"/>
</dbReference>
<sequence length="352" mass="39471">MSRMKRSNPFVLRMRSIGYALTKRAAILKVLSIALLVFGAAGGIYFGITCSDGETQAFAIYMTLCSLMVAISIGSLALLGISRTWITTKKEIPYCIYYAFVATFMVLYGTAHGYLDIKTGSGGQTAFFATMALIPCILVVDPFLTAFLQFAGGLSYSLSVHYHVRPLEANEWVSIVTFVLAMIGITFADYYTRQDFYENRLRLYQQSYTDELSGLYNRRRFEADFSRYAAKPYSLIMGDIDNFKEINDAHGHPYGDKAIVKVGSVLEKYFAHPYRYGGDEFLILSRLSRQELIKRIGMVNDNLKDSGISLSFGLCFDAPKEEGQSIRLVDEALMRAKKDKAAHYAIAEDSLD</sequence>
<feature type="transmembrane region" description="Helical" evidence="1">
    <location>
        <begin position="94"/>
        <end position="115"/>
    </location>
</feature>
<evidence type="ECO:0000259" key="2">
    <source>
        <dbReference type="PROSITE" id="PS50887"/>
    </source>
</evidence>
<dbReference type="Pfam" id="PF00990">
    <property type="entry name" value="GGDEF"/>
    <property type="match status" value="1"/>
</dbReference>
<dbReference type="PANTHER" id="PTHR45138:SF9">
    <property type="entry name" value="DIGUANYLATE CYCLASE DGCM-RELATED"/>
    <property type="match status" value="1"/>
</dbReference>
<dbReference type="NCBIfam" id="TIGR00254">
    <property type="entry name" value="GGDEF"/>
    <property type="match status" value="1"/>
</dbReference>
<dbReference type="InterPro" id="IPR050469">
    <property type="entry name" value="Diguanylate_Cyclase"/>
</dbReference>
<dbReference type="GO" id="GO:0052621">
    <property type="term" value="F:diguanylate cyclase activity"/>
    <property type="evidence" value="ECO:0007669"/>
    <property type="project" value="TreeGrafter"/>
</dbReference>
<comment type="caution">
    <text evidence="3">The sequence shown here is derived from an EMBL/GenBank/DDBJ whole genome shotgun (WGS) entry which is preliminary data.</text>
</comment>
<keyword evidence="1" id="KW-0812">Transmembrane</keyword>
<evidence type="ECO:0000256" key="1">
    <source>
        <dbReference type="SAM" id="Phobius"/>
    </source>
</evidence>
<feature type="transmembrane region" description="Helical" evidence="1">
    <location>
        <begin position="172"/>
        <end position="191"/>
    </location>
</feature>